<dbReference type="EMBL" id="KP716638">
    <property type="protein sequence ID" value="AKL90680.1"/>
    <property type="molecule type" value="Genomic_DNA"/>
</dbReference>
<evidence type="ECO:0000256" key="15">
    <source>
        <dbReference type="ARBA" id="ARBA00049551"/>
    </source>
</evidence>
<evidence type="ECO:0000259" key="18">
    <source>
        <dbReference type="Pfam" id="PF00662"/>
    </source>
</evidence>
<dbReference type="GO" id="GO:0015990">
    <property type="term" value="P:electron transport coupled proton transport"/>
    <property type="evidence" value="ECO:0007669"/>
    <property type="project" value="TreeGrafter"/>
</dbReference>
<dbReference type="InterPro" id="IPR010934">
    <property type="entry name" value="NADH_DH_su5_C"/>
</dbReference>
<organism evidence="20">
    <name type="scientific">Obscurella hidalgoi</name>
    <name type="common">Land snail</name>
    <dbReference type="NCBI Taxonomy" id="1663726"/>
    <lineage>
        <taxon>Eukaryota</taxon>
        <taxon>Metazoa</taxon>
        <taxon>Spiralia</taxon>
        <taxon>Lophotrochozoa</taxon>
        <taxon>Mollusca</taxon>
        <taxon>Gastropoda</taxon>
        <taxon>Caenogastropoda</taxon>
        <taxon>Architaenioglossa</taxon>
        <taxon>Cyclophoroidea</taxon>
        <taxon>Cochlostomatidae</taxon>
        <taxon>Obscurella</taxon>
    </lineage>
</organism>
<keyword evidence="5" id="KW-0679">Respiratory chain</keyword>
<name>A0A0M3WMG1_OBSHI</name>
<feature type="transmembrane region" description="Helical" evidence="16">
    <location>
        <begin position="57"/>
        <end position="77"/>
    </location>
</feature>
<dbReference type="GeneID" id="26042579"/>
<feature type="transmembrane region" description="Helical" evidence="16">
    <location>
        <begin position="273"/>
        <end position="291"/>
    </location>
</feature>
<evidence type="ECO:0000256" key="13">
    <source>
        <dbReference type="ARBA" id="ARBA00023128"/>
    </source>
</evidence>
<comment type="function">
    <text evidence="16">Core subunit of the mitochondrial membrane respiratory chain NADH dehydrogenase (Complex I) which catalyzes electron transfer from NADH through the respiratory chain, using ubiquinone as an electron acceptor. Essential for the catalytic activity and assembly of complex I.</text>
</comment>
<keyword evidence="8" id="KW-1278">Translocase</keyword>
<reference evidence="20" key="1">
    <citation type="journal article" date="2015" name="Mol. Phylogenet. Evol.">
        <title>Caenogastropod mitogenomics.</title>
        <authorList>
            <person name="Osca D."/>
            <person name="Templado J."/>
            <person name="Zardoya R."/>
        </authorList>
    </citation>
    <scope>NUCLEOTIDE SEQUENCE</scope>
</reference>
<geneLocation type="mitochondrion" evidence="20"/>
<evidence type="ECO:0000256" key="9">
    <source>
        <dbReference type="ARBA" id="ARBA00022982"/>
    </source>
</evidence>
<feature type="transmembrane region" description="Helical" evidence="16">
    <location>
        <begin position="459"/>
        <end position="477"/>
    </location>
</feature>
<keyword evidence="9" id="KW-0249">Electron transport</keyword>
<keyword evidence="6 16" id="KW-0812">Transmembrane</keyword>
<evidence type="ECO:0000256" key="2">
    <source>
        <dbReference type="ARBA" id="ARBA00012944"/>
    </source>
</evidence>
<dbReference type="GO" id="GO:0008137">
    <property type="term" value="F:NADH dehydrogenase (ubiquinone) activity"/>
    <property type="evidence" value="ECO:0007669"/>
    <property type="project" value="UniProtKB-EC"/>
</dbReference>
<evidence type="ECO:0000256" key="11">
    <source>
        <dbReference type="ARBA" id="ARBA00023027"/>
    </source>
</evidence>
<keyword evidence="10 16" id="KW-1133">Transmembrane helix</keyword>
<evidence type="ECO:0000256" key="8">
    <source>
        <dbReference type="ARBA" id="ARBA00022967"/>
    </source>
</evidence>
<evidence type="ECO:0000256" key="4">
    <source>
        <dbReference type="ARBA" id="ARBA00022448"/>
    </source>
</evidence>
<accession>A0A0M3WMG1</accession>
<evidence type="ECO:0000256" key="6">
    <source>
        <dbReference type="ARBA" id="ARBA00022692"/>
    </source>
</evidence>
<feature type="domain" description="NADH dehydrogenase subunit 5 C-terminal" evidence="19">
    <location>
        <begin position="394"/>
        <end position="569"/>
    </location>
</feature>
<feature type="transmembrane region" description="Helical" evidence="16">
    <location>
        <begin position="297"/>
        <end position="319"/>
    </location>
</feature>
<evidence type="ECO:0000256" key="7">
    <source>
        <dbReference type="ARBA" id="ARBA00022792"/>
    </source>
</evidence>
<comment type="similarity">
    <text evidence="16">Belongs to the complex I subunit 5 family.</text>
</comment>
<feature type="transmembrane region" description="Helical" evidence="16">
    <location>
        <begin position="421"/>
        <end position="447"/>
    </location>
</feature>
<dbReference type="RefSeq" id="YP_009169469.1">
    <property type="nucleotide sequence ID" value="NC_028004.1"/>
</dbReference>
<dbReference type="PANTHER" id="PTHR42829">
    <property type="entry name" value="NADH-UBIQUINONE OXIDOREDUCTASE CHAIN 5"/>
    <property type="match status" value="1"/>
</dbReference>
<dbReference type="Pfam" id="PF00361">
    <property type="entry name" value="Proton_antipo_M"/>
    <property type="match status" value="1"/>
</dbReference>
<feature type="transmembrane region" description="Helical" evidence="16">
    <location>
        <begin position="113"/>
        <end position="130"/>
    </location>
</feature>
<feature type="transmembrane region" description="Helical" evidence="16">
    <location>
        <begin position="89"/>
        <end position="107"/>
    </location>
</feature>
<comment type="subcellular location">
    <subcellularLocation>
        <location evidence="1">Mitochondrion inner membrane</location>
        <topology evidence="1">Multi-pass membrane protein</topology>
    </subcellularLocation>
</comment>
<evidence type="ECO:0000259" key="17">
    <source>
        <dbReference type="Pfam" id="PF00361"/>
    </source>
</evidence>
<evidence type="ECO:0000256" key="1">
    <source>
        <dbReference type="ARBA" id="ARBA00004448"/>
    </source>
</evidence>
<keyword evidence="14 16" id="KW-0472">Membrane</keyword>
<dbReference type="GO" id="GO:0005743">
    <property type="term" value="C:mitochondrial inner membrane"/>
    <property type="evidence" value="ECO:0007669"/>
    <property type="project" value="UniProtKB-SubCell"/>
</dbReference>
<dbReference type="AlphaFoldDB" id="A0A0M3WMG1"/>
<dbReference type="InterPro" id="IPR001750">
    <property type="entry name" value="ND/Mrp_TM"/>
</dbReference>
<feature type="transmembrane region" description="Helical" evidence="16">
    <location>
        <begin position="556"/>
        <end position="575"/>
    </location>
</feature>
<evidence type="ECO:0000313" key="20">
    <source>
        <dbReference type="EMBL" id="AKL90680.1"/>
    </source>
</evidence>
<keyword evidence="7" id="KW-0999">Mitochondrion inner membrane</keyword>
<feature type="domain" description="NADH:quinone oxidoreductase/Mrp antiporter transmembrane" evidence="17">
    <location>
        <begin position="108"/>
        <end position="385"/>
    </location>
</feature>
<dbReference type="PRINTS" id="PR01434">
    <property type="entry name" value="NADHDHGNASE5"/>
</dbReference>
<feature type="transmembrane region" description="Helical" evidence="16">
    <location>
        <begin position="151"/>
        <end position="170"/>
    </location>
</feature>
<evidence type="ECO:0000256" key="12">
    <source>
        <dbReference type="ARBA" id="ARBA00023075"/>
    </source>
</evidence>
<feature type="domain" description="NADH-Ubiquinone oxidoreductase (complex I) chain 5 N-terminal" evidence="18">
    <location>
        <begin position="41"/>
        <end position="89"/>
    </location>
</feature>
<evidence type="ECO:0000256" key="16">
    <source>
        <dbReference type="RuleBase" id="RU003404"/>
    </source>
</evidence>
<feature type="transmembrane region" description="Helical" evidence="16">
    <location>
        <begin position="340"/>
        <end position="359"/>
    </location>
</feature>
<evidence type="ECO:0000256" key="10">
    <source>
        <dbReference type="ARBA" id="ARBA00022989"/>
    </source>
</evidence>
<feature type="transmembrane region" description="Helical" evidence="16">
    <location>
        <begin position="246"/>
        <end position="266"/>
    </location>
</feature>
<dbReference type="GO" id="GO:0042773">
    <property type="term" value="P:ATP synthesis coupled electron transport"/>
    <property type="evidence" value="ECO:0007669"/>
    <property type="project" value="InterPro"/>
</dbReference>
<dbReference type="PANTHER" id="PTHR42829:SF2">
    <property type="entry name" value="NADH-UBIQUINONE OXIDOREDUCTASE CHAIN 5"/>
    <property type="match status" value="1"/>
</dbReference>
<gene>
    <name evidence="20" type="primary">ND5</name>
</gene>
<feature type="transmembrane region" description="Helical" evidence="16">
    <location>
        <begin position="215"/>
        <end position="234"/>
    </location>
</feature>
<feature type="transmembrane region" description="Helical" evidence="16">
    <location>
        <begin position="379"/>
        <end position="400"/>
    </location>
</feature>
<keyword evidence="4 16" id="KW-0813">Transport</keyword>
<keyword evidence="13 16" id="KW-0496">Mitochondrion</keyword>
<feature type="transmembrane region" description="Helical" evidence="16">
    <location>
        <begin position="182"/>
        <end position="203"/>
    </location>
</feature>
<dbReference type="GO" id="GO:0003954">
    <property type="term" value="F:NADH dehydrogenase activity"/>
    <property type="evidence" value="ECO:0007669"/>
    <property type="project" value="TreeGrafter"/>
</dbReference>
<dbReference type="Pfam" id="PF06455">
    <property type="entry name" value="NADH5_C"/>
    <property type="match status" value="1"/>
</dbReference>
<proteinExistence type="inferred from homology"/>
<keyword evidence="11 16" id="KW-0520">NAD</keyword>
<comment type="catalytic activity">
    <reaction evidence="15 16">
        <text>a ubiquinone + NADH + 5 H(+)(in) = a ubiquinol + NAD(+) + 4 H(+)(out)</text>
        <dbReference type="Rhea" id="RHEA:29091"/>
        <dbReference type="Rhea" id="RHEA-COMP:9565"/>
        <dbReference type="Rhea" id="RHEA-COMP:9566"/>
        <dbReference type="ChEBI" id="CHEBI:15378"/>
        <dbReference type="ChEBI" id="CHEBI:16389"/>
        <dbReference type="ChEBI" id="CHEBI:17976"/>
        <dbReference type="ChEBI" id="CHEBI:57540"/>
        <dbReference type="ChEBI" id="CHEBI:57945"/>
        <dbReference type="EC" id="7.1.1.2"/>
    </reaction>
</comment>
<dbReference type="CTD" id="4540"/>
<dbReference type="Pfam" id="PF00662">
    <property type="entry name" value="Proton_antipo_N"/>
    <property type="match status" value="1"/>
</dbReference>
<evidence type="ECO:0000256" key="5">
    <source>
        <dbReference type="ARBA" id="ARBA00022660"/>
    </source>
</evidence>
<protein>
    <recommendedName>
        <fullName evidence="3 16">NADH-ubiquinone oxidoreductase chain 5</fullName>
        <ecNumber evidence="2 16">7.1.1.2</ecNumber>
    </recommendedName>
</protein>
<sequence length="577" mass="63979">MILKLSSASSIFLLAYGVLIIPAAHLLLSSSKAFILELSLIEVSTCNLNLMLILDQISLSFSGVICIISGCVLLFSSSYMASDLFLKRFVWLVILFVLSMNFLIFISSLPALLLGWDGLGITSFVLVGYYQNYKSLSASMLTILANRVGDVMILLAIGVMVVQGHWNIFFTFDFLMDNLKSLSFMVLIAAMTKSAQIPFSSWLPAAMAAPTPVSALVHSSTLVTAGVFLLIRFYPSLVGSIHNSALATLYFMSIMTMLMAGVAANYENDLKKIIALSTLSQLGLMMMTLALKMPYLALFHLYTHAMFKALLFLCAGAIIHNESNTQDIRDMGEIWKDLPFITACMNIANLCLCGSPFMSGFYSKDLILELTLLGDFSTLMILLTFLAIGLTTSYSLRLSLRSLWAPRNSTPLHFKFSKDLYINWACFILAFSAVMAGMYLQLVFINFSPSFFMSTSTKMIPLIAVIFGLMFTFIFWVPNPQLSLKMNKSRFFLSTMWFLTPLSSQPTSKYSLLLATNTMKSLDHGWLEVVGGGGAFTSLKILVLVNQLIQSKNINFFVTTMLFFLLLTLAAYSSILM</sequence>
<dbReference type="EC" id="7.1.1.2" evidence="2 16"/>
<dbReference type="InterPro" id="IPR003945">
    <property type="entry name" value="NU5C-like"/>
</dbReference>
<keyword evidence="12 16" id="KW-0830">Ubiquinone</keyword>
<evidence type="ECO:0000256" key="14">
    <source>
        <dbReference type="ARBA" id="ARBA00023136"/>
    </source>
</evidence>
<evidence type="ECO:0000256" key="3">
    <source>
        <dbReference type="ARBA" id="ARBA00021096"/>
    </source>
</evidence>
<evidence type="ECO:0000259" key="19">
    <source>
        <dbReference type="Pfam" id="PF06455"/>
    </source>
</evidence>
<dbReference type="InterPro" id="IPR001516">
    <property type="entry name" value="Proton_antipo_N"/>
</dbReference>